<dbReference type="AlphaFoldDB" id="A0A183A2G4"/>
<reference evidence="3" key="1">
    <citation type="submission" date="2016-06" db="UniProtKB">
        <authorList>
            <consortium name="WormBaseParasite"/>
        </authorList>
    </citation>
    <scope>IDENTIFICATION</scope>
</reference>
<protein>
    <submittedName>
        <fullName evidence="3">Cyclin N-terminal domain-containing protein</fullName>
    </submittedName>
</protein>
<dbReference type="Proteomes" id="UP000272942">
    <property type="component" value="Unassembled WGS sequence"/>
</dbReference>
<accession>A0A183A2G4</accession>
<sequence>MEDLGPSVKSFLVRSGIPHHAILSQLDQAVAHFRLTSYTLHLDRIQRAIAALALLRIMASSDSLLEALLDEAHLKSLLDPVYEVPVDQFIQIVVQPFLQTNEPQSHRAS</sequence>
<organism evidence="3">
    <name type="scientific">Echinostoma caproni</name>
    <dbReference type="NCBI Taxonomy" id="27848"/>
    <lineage>
        <taxon>Eukaryota</taxon>
        <taxon>Metazoa</taxon>
        <taxon>Spiralia</taxon>
        <taxon>Lophotrochozoa</taxon>
        <taxon>Platyhelminthes</taxon>
        <taxon>Trematoda</taxon>
        <taxon>Digenea</taxon>
        <taxon>Plagiorchiida</taxon>
        <taxon>Echinostomata</taxon>
        <taxon>Echinostomatoidea</taxon>
        <taxon>Echinostomatidae</taxon>
        <taxon>Echinostoma</taxon>
    </lineage>
</organism>
<evidence type="ECO:0000313" key="3">
    <source>
        <dbReference type="WBParaSite" id="ECPE_0000114901-mRNA-1"/>
    </source>
</evidence>
<dbReference type="OrthoDB" id="25761at2759"/>
<dbReference type="WBParaSite" id="ECPE_0000114901-mRNA-1">
    <property type="protein sequence ID" value="ECPE_0000114901-mRNA-1"/>
    <property type="gene ID" value="ECPE_0000114901"/>
</dbReference>
<proteinExistence type="predicted"/>
<evidence type="ECO:0000313" key="1">
    <source>
        <dbReference type="EMBL" id="VDP33809.1"/>
    </source>
</evidence>
<gene>
    <name evidence="1" type="ORF">ECPE_LOCUS1149</name>
</gene>
<reference evidence="1 2" key="2">
    <citation type="submission" date="2018-11" db="EMBL/GenBank/DDBJ databases">
        <authorList>
            <consortium name="Pathogen Informatics"/>
        </authorList>
    </citation>
    <scope>NUCLEOTIDE SEQUENCE [LARGE SCALE GENOMIC DNA]</scope>
    <source>
        <strain evidence="1 2">Egypt</strain>
    </source>
</reference>
<name>A0A183A2G4_9TREM</name>
<evidence type="ECO:0000313" key="2">
    <source>
        <dbReference type="Proteomes" id="UP000272942"/>
    </source>
</evidence>
<keyword evidence="2" id="KW-1185">Reference proteome</keyword>
<dbReference type="EMBL" id="UZAN01005624">
    <property type="protein sequence ID" value="VDP33809.1"/>
    <property type="molecule type" value="Genomic_DNA"/>
</dbReference>